<reference evidence="1 4" key="1">
    <citation type="submission" date="2018-04" db="EMBL/GenBank/DDBJ databases">
        <title>Whole genome sequence comparison of clinical and drinking water Legionella pneumophila isolates associated with the Flint Water Crisis.</title>
        <authorList>
            <person name="Garner E."/>
            <person name="Brown C."/>
            <person name="Schwake O."/>
            <person name="Coil D."/>
            <person name="Jospin G."/>
            <person name="Eisen J."/>
            <person name="Edwards M."/>
            <person name="Pruden A."/>
        </authorList>
    </citation>
    <scope>NUCLEOTIDE SEQUENCE [LARGE SCALE GENOMIC DNA]</scope>
    <source>
        <strain evidence="1 4">Genessee03</strain>
    </source>
</reference>
<dbReference type="RefSeq" id="WP_108291423.1">
    <property type="nucleotide sequence ID" value="NZ_CAAAIR010000002.1"/>
</dbReference>
<reference evidence="2 5" key="3">
    <citation type="submission" date="2018-09" db="EMBL/GenBank/DDBJ databases">
        <title>Draft genome sequences of Legionella taurinensis isolated from water samples.</title>
        <authorList>
            <person name="Chakeri A."/>
            <person name="Allerberger F."/>
            <person name="Kundi M."/>
            <person name="Ruppitsch W."/>
            <person name="Schmid D."/>
        </authorList>
    </citation>
    <scope>NUCLEOTIDE SEQUENCE [LARGE SCALE GENOMIC DNA]</scope>
    <source>
        <strain evidence="2 5">4570-18-6</strain>
    </source>
</reference>
<comment type="caution">
    <text evidence="2">The sequence shown here is derived from an EMBL/GenBank/DDBJ whole genome shotgun (WGS) entry which is preliminary data.</text>
</comment>
<evidence type="ECO:0000313" key="1">
    <source>
        <dbReference type="EMBL" id="PUT47078.1"/>
    </source>
</evidence>
<evidence type="ECO:0008006" key="7">
    <source>
        <dbReference type="Google" id="ProtNLM"/>
    </source>
</evidence>
<evidence type="ECO:0000313" key="5">
    <source>
        <dbReference type="Proteomes" id="UP000270757"/>
    </source>
</evidence>
<evidence type="ECO:0000313" key="4">
    <source>
        <dbReference type="Proteomes" id="UP000251035"/>
    </source>
</evidence>
<dbReference type="EMBL" id="QZWB01000028">
    <property type="protein sequence ID" value="RJT43313.1"/>
    <property type="molecule type" value="Genomic_DNA"/>
</dbReference>
<dbReference type="OrthoDB" id="5650199at2"/>
<dbReference type="AlphaFoldDB" id="A0A3A5L0M2"/>
<sequence>MAGMSINRWSKKWDSLSGSDFEKASELLFEYCQSYKKTPVFSFSHVWGSKIGLFFSGRWGTNHGQAVQRTLGSFHDMDALGREYQTVRNLLNELKRNLSGQLLKKDGDLNRILNVIQQKTNINFEAFSEEVNIEIYNNYGEMENK</sequence>
<keyword evidence="4" id="KW-1185">Reference proteome</keyword>
<dbReference type="Proteomes" id="UP000251035">
    <property type="component" value="Unassembled WGS sequence"/>
</dbReference>
<evidence type="ECO:0000313" key="2">
    <source>
        <dbReference type="EMBL" id="RJT43313.1"/>
    </source>
</evidence>
<reference evidence="3 6" key="2">
    <citation type="submission" date="2018-04" db="EMBL/GenBank/DDBJ databases">
        <title>Whole genome sequence comparison of clinical and drinking water Legionella pneumophila isolates.</title>
        <authorList>
            <person name="Garner E."/>
        </authorList>
    </citation>
    <scope>NUCLEOTIDE SEQUENCE [LARGE SCALE GENOMIC DNA]</scope>
    <source>
        <strain evidence="3 6">WH02</strain>
    </source>
</reference>
<proteinExistence type="predicted"/>
<dbReference type="EMBL" id="QCXM01000008">
    <property type="protein sequence ID" value="PUT47078.1"/>
    <property type="molecule type" value="Genomic_DNA"/>
</dbReference>
<evidence type="ECO:0000313" key="3">
    <source>
        <dbReference type="EMBL" id="TID44593.1"/>
    </source>
</evidence>
<name>A0A3A5L0M2_9GAMM</name>
<dbReference type="Proteomes" id="UP000306421">
    <property type="component" value="Unassembled WGS sequence"/>
</dbReference>
<evidence type="ECO:0000313" key="6">
    <source>
        <dbReference type="Proteomes" id="UP000306421"/>
    </source>
</evidence>
<gene>
    <name evidence="2" type="ORF">D6J04_14515</name>
    <name evidence="1" type="ORF">DB745_08610</name>
    <name evidence="3" type="ORF">DIZ81_03600</name>
</gene>
<dbReference type="GeneID" id="48947408"/>
<protein>
    <recommendedName>
        <fullName evidence="7">DUF5617 domain-containing protein</fullName>
    </recommendedName>
</protein>
<dbReference type="EMBL" id="QFGG01000003">
    <property type="protein sequence ID" value="TID44593.1"/>
    <property type="molecule type" value="Genomic_DNA"/>
</dbReference>
<organism evidence="2 5">
    <name type="scientific">Legionella taurinensis</name>
    <dbReference type="NCBI Taxonomy" id="70611"/>
    <lineage>
        <taxon>Bacteria</taxon>
        <taxon>Pseudomonadati</taxon>
        <taxon>Pseudomonadota</taxon>
        <taxon>Gammaproteobacteria</taxon>
        <taxon>Legionellales</taxon>
        <taxon>Legionellaceae</taxon>
        <taxon>Legionella</taxon>
    </lineage>
</organism>
<accession>A0A3A5L0M2</accession>
<dbReference type="Proteomes" id="UP000270757">
    <property type="component" value="Unassembled WGS sequence"/>
</dbReference>